<feature type="domain" description="PDZ" evidence="1">
    <location>
        <begin position="370"/>
        <end position="453"/>
    </location>
</feature>
<dbReference type="Gene3D" id="2.30.42.10">
    <property type="match status" value="4"/>
</dbReference>
<dbReference type="EMBL" id="JAGEUA010000001">
    <property type="protein sequence ID" value="KAL1023891.1"/>
    <property type="molecule type" value="Genomic_DNA"/>
</dbReference>
<dbReference type="CDD" id="cd06676">
    <property type="entry name" value="PDZ13_MUPP1-like"/>
    <property type="match status" value="1"/>
</dbReference>
<feature type="domain" description="PDZ" evidence="1">
    <location>
        <begin position="248"/>
        <end position="334"/>
    </location>
</feature>
<comment type="caution">
    <text evidence="2">The sequence shown here is derived from an EMBL/GenBank/DDBJ whole genome shotgun (WGS) entry which is preliminary data.</text>
</comment>
<dbReference type="PROSITE" id="PS50106">
    <property type="entry name" value="PDZ"/>
    <property type="match status" value="4"/>
</dbReference>
<gene>
    <name evidence="2" type="ORF">UPYG_G00048580</name>
</gene>
<sequence>MAHDLLSCPIIPGVESTIEIYKGHTGLGLSIIGGCDTLLGAIIIHEVNDGGAAQRDGRLQAGDQILEVNGIDLRQATHDEAIGVLRLTPQRLRLTVFRQQQRYREEDMWDVFYLELEPSPGQSLGLSTVGKSNGTGVFVSDIERGGLVDEDGQLFLGDQILSINGEDVRAASQEHVTTLLESGGTVKLEVARYKAGIHYSFGSQSGDSVDSDSSTLTSTTVCDIQQGETLSHHTGGSYSFEDYQEIRTVVIQKGPCESLGLGVAGGVGAPHGDIPLFIASIDPTGLAARTYHINVGDHIISINDVSTEGLSHLQAGALLKDTRGPLTLQVLSPGSLAEGCGGGQEECVQGDVSSTGGSVLHHMSPQVYRTIALERGPLGLGFSIVGGFGSPHGDIPIYVKTIFGKGAAIEDGRLKRGDQIIAVNGHSLEGATHADAVALLKKSKGTVVLTVLS</sequence>
<dbReference type="Pfam" id="PF00595">
    <property type="entry name" value="PDZ"/>
    <property type="match status" value="4"/>
</dbReference>
<evidence type="ECO:0000313" key="2">
    <source>
        <dbReference type="EMBL" id="KAL1023891.1"/>
    </source>
</evidence>
<dbReference type="SMART" id="SM00228">
    <property type="entry name" value="PDZ"/>
    <property type="match status" value="4"/>
</dbReference>
<keyword evidence="3" id="KW-1185">Reference proteome</keyword>
<dbReference type="FunFam" id="2.30.42.10:FF:000038">
    <property type="entry name" value="Multiple PDZ domain protein isoform X1"/>
    <property type="match status" value="1"/>
</dbReference>
<dbReference type="SUPFAM" id="SSF50156">
    <property type="entry name" value="PDZ domain-like"/>
    <property type="match status" value="4"/>
</dbReference>
<feature type="domain" description="PDZ" evidence="1">
    <location>
        <begin position="113"/>
        <end position="194"/>
    </location>
</feature>
<name>A0ABD0XRC6_UMBPY</name>
<evidence type="ECO:0000259" key="1">
    <source>
        <dbReference type="PROSITE" id="PS50106"/>
    </source>
</evidence>
<dbReference type="CDD" id="cd06673">
    <property type="entry name" value="PDZ10_MUPP1-PDZ8_PATJ-like"/>
    <property type="match status" value="1"/>
</dbReference>
<evidence type="ECO:0000313" key="3">
    <source>
        <dbReference type="Proteomes" id="UP001557470"/>
    </source>
</evidence>
<proteinExistence type="predicted"/>
<accession>A0ABD0XRC6</accession>
<reference evidence="2 3" key="1">
    <citation type="submission" date="2024-06" db="EMBL/GenBank/DDBJ databases">
        <authorList>
            <person name="Pan Q."/>
            <person name="Wen M."/>
            <person name="Jouanno E."/>
            <person name="Zahm M."/>
            <person name="Klopp C."/>
            <person name="Cabau C."/>
            <person name="Louis A."/>
            <person name="Berthelot C."/>
            <person name="Parey E."/>
            <person name="Roest Crollius H."/>
            <person name="Montfort J."/>
            <person name="Robinson-Rechavi M."/>
            <person name="Bouchez O."/>
            <person name="Lampietro C."/>
            <person name="Lopez Roques C."/>
            <person name="Donnadieu C."/>
            <person name="Postlethwait J."/>
            <person name="Bobe J."/>
            <person name="Verreycken H."/>
            <person name="Guiguen Y."/>
        </authorList>
    </citation>
    <scope>NUCLEOTIDE SEQUENCE [LARGE SCALE GENOMIC DNA]</scope>
    <source>
        <strain evidence="2">Up_M1</strain>
        <tissue evidence="2">Testis</tissue>
    </source>
</reference>
<dbReference type="AlphaFoldDB" id="A0ABD0XRC6"/>
<dbReference type="Proteomes" id="UP001557470">
    <property type="component" value="Unassembled WGS sequence"/>
</dbReference>
<dbReference type="InterPro" id="IPR036034">
    <property type="entry name" value="PDZ_sf"/>
</dbReference>
<dbReference type="PANTHER" id="PTHR19964">
    <property type="entry name" value="MULTIPLE PDZ DOMAIN PROTEIN"/>
    <property type="match status" value="1"/>
</dbReference>
<dbReference type="InterPro" id="IPR051342">
    <property type="entry name" value="PDZ_scaffold"/>
</dbReference>
<dbReference type="PANTHER" id="PTHR19964:SF10">
    <property type="entry name" value="MULTIPLE PDZ DOMAIN PROTEIN"/>
    <property type="match status" value="1"/>
</dbReference>
<dbReference type="InterPro" id="IPR001478">
    <property type="entry name" value="PDZ"/>
</dbReference>
<protein>
    <recommendedName>
        <fullName evidence="1">PDZ domain-containing protein</fullName>
    </recommendedName>
</protein>
<organism evidence="2 3">
    <name type="scientific">Umbra pygmaea</name>
    <name type="common">Eastern mudminnow</name>
    <dbReference type="NCBI Taxonomy" id="75934"/>
    <lineage>
        <taxon>Eukaryota</taxon>
        <taxon>Metazoa</taxon>
        <taxon>Chordata</taxon>
        <taxon>Craniata</taxon>
        <taxon>Vertebrata</taxon>
        <taxon>Euteleostomi</taxon>
        <taxon>Actinopterygii</taxon>
        <taxon>Neopterygii</taxon>
        <taxon>Teleostei</taxon>
        <taxon>Protacanthopterygii</taxon>
        <taxon>Esociformes</taxon>
        <taxon>Umbridae</taxon>
        <taxon>Umbra</taxon>
    </lineage>
</organism>
<feature type="domain" description="PDZ" evidence="1">
    <location>
        <begin position="17"/>
        <end position="100"/>
    </location>
</feature>